<dbReference type="SUPFAM" id="SSF52833">
    <property type="entry name" value="Thioredoxin-like"/>
    <property type="match status" value="1"/>
</dbReference>
<dbReference type="Proteomes" id="UP001352533">
    <property type="component" value="Unassembled WGS sequence"/>
</dbReference>
<evidence type="ECO:0000259" key="1">
    <source>
        <dbReference type="Pfam" id="PF01323"/>
    </source>
</evidence>
<evidence type="ECO:0000313" key="3">
    <source>
        <dbReference type="Proteomes" id="UP001352533"/>
    </source>
</evidence>
<reference evidence="2 3" key="1">
    <citation type="journal article" date="2022" name="Front. Microbiol.">
        <title>Commensal bacteria contribute to the growth of multidrug-resistant Avibacterium paragallinarum in chickens.</title>
        <authorList>
            <person name="Zhu J."/>
            <person name="Chen Y."/>
            <person name="Wu Y."/>
            <person name="Wang Y."/>
            <person name="Zhu K."/>
        </authorList>
    </citation>
    <scope>NUCLEOTIDE SEQUENCE [LARGE SCALE GENOMIC DNA]</scope>
    <source>
        <strain evidence="2 3">AV12</strain>
    </source>
</reference>
<dbReference type="InterPro" id="IPR001853">
    <property type="entry name" value="DSBA-like_thioredoxin_dom"/>
</dbReference>
<organism evidence="2 3">
    <name type="scientific">Avibacterium paragallinarum</name>
    <name type="common">Haemophilus gallinarum</name>
    <dbReference type="NCBI Taxonomy" id="728"/>
    <lineage>
        <taxon>Bacteria</taxon>
        <taxon>Pseudomonadati</taxon>
        <taxon>Pseudomonadota</taxon>
        <taxon>Gammaproteobacteria</taxon>
        <taxon>Pasteurellales</taxon>
        <taxon>Pasteurellaceae</taxon>
        <taxon>Avibacterium</taxon>
    </lineage>
</organism>
<dbReference type="Gene3D" id="3.40.30.10">
    <property type="entry name" value="Glutaredoxin"/>
    <property type="match status" value="1"/>
</dbReference>
<gene>
    <name evidence="2" type="ORF">M5S25_02335</name>
</gene>
<dbReference type="Pfam" id="PF01323">
    <property type="entry name" value="DSBA"/>
    <property type="match status" value="1"/>
</dbReference>
<dbReference type="RefSeq" id="WP_228516161.1">
    <property type="nucleotide sequence ID" value="NZ_JACEWB010000003.1"/>
</dbReference>
<evidence type="ECO:0000313" key="2">
    <source>
        <dbReference type="EMBL" id="MEE6112048.1"/>
    </source>
</evidence>
<accession>A0ABU7QMM1</accession>
<proteinExistence type="predicted"/>
<protein>
    <submittedName>
        <fullName evidence="2">DsbA family protein</fullName>
    </submittedName>
</protein>
<feature type="domain" description="DSBA-like thioredoxin" evidence="1">
    <location>
        <begin position="8"/>
        <end position="175"/>
    </location>
</feature>
<dbReference type="EMBL" id="JAMDKS010000003">
    <property type="protein sequence ID" value="MEE6112048.1"/>
    <property type="molecule type" value="Genomic_DNA"/>
</dbReference>
<comment type="caution">
    <text evidence="2">The sequence shown here is derived from an EMBL/GenBank/DDBJ whole genome shotgun (WGS) entry which is preliminary data.</text>
</comment>
<dbReference type="InterPro" id="IPR036249">
    <property type="entry name" value="Thioredoxin-like_sf"/>
</dbReference>
<name>A0ABU7QMM1_AVIPA</name>
<sequence>MKQFIYLYDPLCGWCYGASPHLEKIAHNNGIILLPTGLFTDSERIMDQEFAHYAWSNDQRISKLTGVTFSQQYQENILQKSTAFDSRTLVNALAWVSQSAPEKVFNALKRLQKARYVEGLDTTKANVVSQILSQMGIDIDEQAIIDAQALADQQIAQGQQLAQQLGLTGVPQLLQVENGEIQALPNQLLFDEKLLATYLSA</sequence>
<keyword evidence="3" id="KW-1185">Reference proteome</keyword>